<organism evidence="1 2">
    <name type="scientific">Phycomyces blakesleeanus</name>
    <dbReference type="NCBI Taxonomy" id="4837"/>
    <lineage>
        <taxon>Eukaryota</taxon>
        <taxon>Fungi</taxon>
        <taxon>Fungi incertae sedis</taxon>
        <taxon>Mucoromycota</taxon>
        <taxon>Mucoromycotina</taxon>
        <taxon>Mucoromycetes</taxon>
        <taxon>Mucorales</taxon>
        <taxon>Phycomycetaceae</taxon>
        <taxon>Phycomyces</taxon>
    </lineage>
</organism>
<proteinExistence type="predicted"/>
<dbReference type="Proteomes" id="UP001448207">
    <property type="component" value="Unassembled WGS sequence"/>
</dbReference>
<gene>
    <name evidence="1" type="ORF">J3Q64DRAFT_1880383</name>
</gene>
<reference evidence="1 2" key="1">
    <citation type="submission" date="2024-04" db="EMBL/GenBank/DDBJ databases">
        <title>Symmetric and asymmetric DNA N6-adenine methylation regulates different biological responses in Mucorales.</title>
        <authorList>
            <consortium name="Lawrence Berkeley National Laboratory"/>
            <person name="Lax C."/>
            <person name="Mondo S.J."/>
            <person name="Osorio-Concepcion M."/>
            <person name="Muszewska A."/>
            <person name="Corrochano-Luque M."/>
            <person name="Gutierrez G."/>
            <person name="Riley R."/>
            <person name="Lipzen A."/>
            <person name="Guo J."/>
            <person name="Hundley H."/>
            <person name="Amirebrahimi M."/>
            <person name="Ng V."/>
            <person name="Lorenzo-Gutierrez D."/>
            <person name="Binder U."/>
            <person name="Yang J."/>
            <person name="Song Y."/>
            <person name="Canovas D."/>
            <person name="Navarro E."/>
            <person name="Freitag M."/>
            <person name="Gabaldon T."/>
            <person name="Grigoriev I.V."/>
            <person name="Corrochano L.M."/>
            <person name="Nicolas F.E."/>
            <person name="Garre V."/>
        </authorList>
    </citation>
    <scope>NUCLEOTIDE SEQUENCE [LARGE SCALE GENOMIC DNA]</scope>
    <source>
        <strain evidence="1 2">L51</strain>
    </source>
</reference>
<protein>
    <recommendedName>
        <fullName evidence="3">Retrotransposon gag domain-containing protein</fullName>
    </recommendedName>
</protein>
<evidence type="ECO:0000313" key="1">
    <source>
        <dbReference type="EMBL" id="KAL0090581.1"/>
    </source>
</evidence>
<accession>A0ABR3B699</accession>
<evidence type="ECO:0008006" key="3">
    <source>
        <dbReference type="Google" id="ProtNLM"/>
    </source>
</evidence>
<evidence type="ECO:0000313" key="2">
    <source>
        <dbReference type="Proteomes" id="UP001448207"/>
    </source>
</evidence>
<sequence length="205" mass="23130">MTEHSQHNPLSWTQSNGSAILPPLPLSPMDVSAPDMLATLYLTSAAKALPVPQFHPGMYINSWLSLYETEATLVGVSSDLLGKFLPHYLLPDIGEWIHVSRTRHDWAALTELLTSTYGLDPEIEKLQWRRALQATKQGTLPIHMFRVKFAMLANNIPSICQLSNCTILAIFMENIKPQLRQLVEPTLTKYDDWESAYATAMEHEN</sequence>
<name>A0ABR3B699_PHYBL</name>
<keyword evidence="2" id="KW-1185">Reference proteome</keyword>
<dbReference type="EMBL" id="JBCLYO010000004">
    <property type="protein sequence ID" value="KAL0090581.1"/>
    <property type="molecule type" value="Genomic_DNA"/>
</dbReference>
<comment type="caution">
    <text evidence="1">The sequence shown here is derived from an EMBL/GenBank/DDBJ whole genome shotgun (WGS) entry which is preliminary data.</text>
</comment>